<name>X0RTE9_9ZZZZ</name>
<gene>
    <name evidence="1" type="ORF">S01H1_12975</name>
</gene>
<proteinExistence type="predicted"/>
<reference evidence="1" key="1">
    <citation type="journal article" date="2014" name="Front. Microbiol.">
        <title>High frequency of phylogenetically diverse reductive dehalogenase-homologous genes in deep subseafloor sedimentary metagenomes.</title>
        <authorList>
            <person name="Kawai M."/>
            <person name="Futagami T."/>
            <person name="Toyoda A."/>
            <person name="Takaki Y."/>
            <person name="Nishi S."/>
            <person name="Hori S."/>
            <person name="Arai W."/>
            <person name="Tsubouchi T."/>
            <person name="Morono Y."/>
            <person name="Uchiyama I."/>
            <person name="Ito T."/>
            <person name="Fujiyama A."/>
            <person name="Inagaki F."/>
            <person name="Takami H."/>
        </authorList>
    </citation>
    <scope>NUCLEOTIDE SEQUENCE</scope>
    <source>
        <strain evidence="1">Expedition CK06-06</strain>
    </source>
</reference>
<feature type="non-terminal residue" evidence="1">
    <location>
        <position position="1"/>
    </location>
</feature>
<evidence type="ECO:0000313" key="1">
    <source>
        <dbReference type="EMBL" id="GAF72124.1"/>
    </source>
</evidence>
<protein>
    <submittedName>
        <fullName evidence="1">Uncharacterized protein</fullName>
    </submittedName>
</protein>
<dbReference type="AlphaFoldDB" id="X0RTE9"/>
<sequence length="384" mass="39349">TAQVPAPQNTLCVNAEQMSGSLMFVSFASRIDKFTFTGDAQIAHVAAIAAITLEACKGVTTGNLLIGAQATCAINYETIRGYCPADTFATQSTSYGFTGGNKFLIVGASPFGDSGDRWDIRLYSNTPGAYFTAAPTNIDGYTVAQDACTVPGLLGGVGVSAGFTAYNEGGTAGATYPAAGACTVATANRVRELRTATPFTGIHTFDTLELDIPAMAYDTAVIGSGTDVIIRVSFRKYPCGEVFSATRTIGTFVTTCPPAAAVTNLLFPFFPPMDGSLAGWWGGFLIVNGSTGAGTAVLTFVEADGDTGTFTTPSIAAGRMWIGNFATLLTSVTPNAGNTGTFGDATFSVAAACTFTFGGGFAFTGNGEEGTGYTAYASVGSGWN</sequence>
<accession>X0RTE9</accession>
<comment type="caution">
    <text evidence="1">The sequence shown here is derived from an EMBL/GenBank/DDBJ whole genome shotgun (WGS) entry which is preliminary data.</text>
</comment>
<organism evidence="1">
    <name type="scientific">marine sediment metagenome</name>
    <dbReference type="NCBI Taxonomy" id="412755"/>
    <lineage>
        <taxon>unclassified sequences</taxon>
        <taxon>metagenomes</taxon>
        <taxon>ecological metagenomes</taxon>
    </lineage>
</organism>
<dbReference type="EMBL" id="BARS01006679">
    <property type="protein sequence ID" value="GAF72124.1"/>
    <property type="molecule type" value="Genomic_DNA"/>
</dbReference>